<evidence type="ECO:0000313" key="2">
    <source>
        <dbReference type="Proteomes" id="UP000239706"/>
    </source>
</evidence>
<gene>
    <name evidence="1" type="ORF">CLLI_06350</name>
</gene>
<dbReference type="Proteomes" id="UP000239706">
    <property type="component" value="Unassembled WGS sequence"/>
</dbReference>
<dbReference type="InterPro" id="IPR043749">
    <property type="entry name" value="DUF5694"/>
</dbReference>
<dbReference type="AlphaFoldDB" id="A0A2T0B7Q7"/>
<proteinExistence type="predicted"/>
<accession>A0A2T0B7Q7</accession>
<organism evidence="1 2">
    <name type="scientific">Clostridium liquoris</name>
    <dbReference type="NCBI Taxonomy" id="1289519"/>
    <lineage>
        <taxon>Bacteria</taxon>
        <taxon>Bacillati</taxon>
        <taxon>Bacillota</taxon>
        <taxon>Clostridia</taxon>
        <taxon>Eubacteriales</taxon>
        <taxon>Clostridiaceae</taxon>
        <taxon>Clostridium</taxon>
    </lineage>
</organism>
<comment type="caution">
    <text evidence="1">The sequence shown here is derived from an EMBL/GenBank/DDBJ whole genome shotgun (WGS) entry which is preliminary data.</text>
</comment>
<dbReference type="Pfam" id="PF18950">
    <property type="entry name" value="DUF5694"/>
    <property type="match status" value="1"/>
</dbReference>
<dbReference type="OrthoDB" id="2080342at2"/>
<evidence type="ECO:0000313" key="1">
    <source>
        <dbReference type="EMBL" id="PRR79902.1"/>
    </source>
</evidence>
<protein>
    <recommendedName>
        <fullName evidence="3">TraB family protein</fullName>
    </recommendedName>
</protein>
<keyword evidence="2" id="KW-1185">Reference proteome</keyword>
<name>A0A2T0B7Q7_9CLOT</name>
<sequence>MEEKAKILILGTYHFGNGGNHLINIHAGDITTDKKQEEIKAVVQKLAQFKPNKIAVETKRENDKELNEAYSEYCINNVYTYNETIGHRHEIVQLGFRLGQTLNHTKIYPIDYPVNLPEDLFEYAKKNCTKFYGKFINEVNECGINDNNFLENNTVIENLKYLNDPKRIAKQHSNLYLHLAKIGAGDTYYGVDMLTEWYRRNLYIFSNLQDMAEPGDRILVIYGAGHCKILRDFVSEYNKFELVDPLSYLCT</sequence>
<dbReference type="EMBL" id="PVXO01000012">
    <property type="protein sequence ID" value="PRR79902.1"/>
    <property type="molecule type" value="Genomic_DNA"/>
</dbReference>
<reference evidence="1 2" key="1">
    <citation type="submission" date="2018-03" db="EMBL/GenBank/DDBJ databases">
        <title>Genome sequence of Clostridium liquoris DSM 100320.</title>
        <authorList>
            <person name="Poehlein A."/>
            <person name="Daniel R."/>
        </authorList>
    </citation>
    <scope>NUCLEOTIDE SEQUENCE [LARGE SCALE GENOMIC DNA]</scope>
    <source>
        <strain evidence="1 2">DSM 100320</strain>
    </source>
</reference>
<evidence type="ECO:0008006" key="3">
    <source>
        <dbReference type="Google" id="ProtNLM"/>
    </source>
</evidence>
<dbReference type="RefSeq" id="WP_106062802.1">
    <property type="nucleotide sequence ID" value="NZ_PVXO01000012.1"/>
</dbReference>